<dbReference type="OrthoDB" id="427280at2759"/>
<evidence type="ECO:0000313" key="5">
    <source>
        <dbReference type="Proteomes" id="UP000693970"/>
    </source>
</evidence>
<evidence type="ECO:0000256" key="2">
    <source>
        <dbReference type="SAM" id="SignalP"/>
    </source>
</evidence>
<name>A0A9K3LEZ5_9STRA</name>
<dbReference type="Proteomes" id="UP000693970">
    <property type="component" value="Unassembled WGS sequence"/>
</dbReference>
<reference evidence="4" key="1">
    <citation type="journal article" date="2021" name="Sci. Rep.">
        <title>Diploid genomic architecture of Nitzschia inconspicua, an elite biomass production diatom.</title>
        <authorList>
            <person name="Oliver A."/>
            <person name="Podell S."/>
            <person name="Pinowska A."/>
            <person name="Traller J.C."/>
            <person name="Smith S.R."/>
            <person name="McClure R."/>
            <person name="Beliaev A."/>
            <person name="Bohutskyi P."/>
            <person name="Hill E.A."/>
            <person name="Rabines A."/>
            <person name="Zheng H."/>
            <person name="Allen L.Z."/>
            <person name="Kuo A."/>
            <person name="Grigoriev I.V."/>
            <person name="Allen A.E."/>
            <person name="Hazlebeck D."/>
            <person name="Allen E.E."/>
        </authorList>
    </citation>
    <scope>NUCLEOTIDE SEQUENCE</scope>
    <source>
        <strain evidence="4">Hildebrandi</strain>
    </source>
</reference>
<feature type="chain" id="PRO_5039888799" evidence="2">
    <location>
        <begin position="21"/>
        <end position="218"/>
    </location>
</feature>
<accession>A0A9K3LEZ5</accession>
<dbReference type="EMBL" id="JAGRRH010000013">
    <property type="protein sequence ID" value="KAG7359646.1"/>
    <property type="molecule type" value="Genomic_DNA"/>
</dbReference>
<dbReference type="AlphaFoldDB" id="A0A9K3LEZ5"/>
<dbReference type="PANTHER" id="PTHR19991">
    <property type="entry name" value="L 2 01289"/>
    <property type="match status" value="1"/>
</dbReference>
<evidence type="ECO:0000259" key="3">
    <source>
        <dbReference type="PROSITE" id="PS51352"/>
    </source>
</evidence>
<protein>
    <submittedName>
        <fullName evidence="4">Thioredoxin</fullName>
    </submittedName>
</protein>
<dbReference type="CDD" id="cd02961">
    <property type="entry name" value="PDI_a_family"/>
    <property type="match status" value="1"/>
</dbReference>
<keyword evidence="1" id="KW-0812">Transmembrane</keyword>
<feature type="signal peptide" evidence="2">
    <location>
        <begin position="1"/>
        <end position="20"/>
    </location>
</feature>
<feature type="domain" description="Thioredoxin" evidence="3">
    <location>
        <begin position="14"/>
        <end position="132"/>
    </location>
</feature>
<evidence type="ECO:0000256" key="1">
    <source>
        <dbReference type="SAM" id="Phobius"/>
    </source>
</evidence>
<gene>
    <name evidence="4" type="ORF">IV203_034744</name>
</gene>
<keyword evidence="2" id="KW-0732">Signal</keyword>
<feature type="transmembrane region" description="Helical" evidence="1">
    <location>
        <begin position="172"/>
        <end position="196"/>
    </location>
</feature>
<sequence>MMLLCCLFLISACFTQGVMAEVVSLTDSTFEHQTQASTGATTGSWLVMFSIPSCESCQSLKPVLEELSQDEALYERGIVFGSVDCTESIAVCQRFSVSNLPTVVYLHKKQLYTFETTPQEEFPTPLVDRLKNFVLQDFSSTEASSIPDPPSFMDAMMEPLNKLYEAGMASPLLGIAIAMMAAMLFMTVLVLVYVLVRGVTKGDSTTETKSKQNKAKKN</sequence>
<evidence type="ECO:0000313" key="4">
    <source>
        <dbReference type="EMBL" id="KAG7359646.1"/>
    </source>
</evidence>
<dbReference type="PANTHER" id="PTHR19991:SF2">
    <property type="entry name" value="GH08893P"/>
    <property type="match status" value="1"/>
</dbReference>
<proteinExistence type="predicted"/>
<dbReference type="PROSITE" id="PS51352">
    <property type="entry name" value="THIOREDOXIN_2"/>
    <property type="match status" value="1"/>
</dbReference>
<reference evidence="4" key="2">
    <citation type="submission" date="2021-04" db="EMBL/GenBank/DDBJ databases">
        <authorList>
            <person name="Podell S."/>
        </authorList>
    </citation>
    <scope>NUCLEOTIDE SEQUENCE</scope>
    <source>
        <strain evidence="4">Hildebrandi</strain>
    </source>
</reference>
<keyword evidence="1" id="KW-1133">Transmembrane helix</keyword>
<dbReference type="InterPro" id="IPR013766">
    <property type="entry name" value="Thioredoxin_domain"/>
</dbReference>
<organism evidence="4 5">
    <name type="scientific">Nitzschia inconspicua</name>
    <dbReference type="NCBI Taxonomy" id="303405"/>
    <lineage>
        <taxon>Eukaryota</taxon>
        <taxon>Sar</taxon>
        <taxon>Stramenopiles</taxon>
        <taxon>Ochrophyta</taxon>
        <taxon>Bacillariophyta</taxon>
        <taxon>Bacillariophyceae</taxon>
        <taxon>Bacillariophycidae</taxon>
        <taxon>Bacillariales</taxon>
        <taxon>Bacillariaceae</taxon>
        <taxon>Nitzschia</taxon>
    </lineage>
</organism>
<comment type="caution">
    <text evidence="4">The sequence shown here is derived from an EMBL/GenBank/DDBJ whole genome shotgun (WGS) entry which is preliminary data.</text>
</comment>
<keyword evidence="5" id="KW-1185">Reference proteome</keyword>
<keyword evidence="1" id="KW-0472">Membrane</keyword>
<dbReference type="Pfam" id="PF00085">
    <property type="entry name" value="Thioredoxin"/>
    <property type="match status" value="1"/>
</dbReference>